<name>A0A0C3Q0G1_9AGAM</name>
<organism evidence="1 2">
    <name type="scientific">Tulasnella calospora MUT 4182</name>
    <dbReference type="NCBI Taxonomy" id="1051891"/>
    <lineage>
        <taxon>Eukaryota</taxon>
        <taxon>Fungi</taxon>
        <taxon>Dikarya</taxon>
        <taxon>Basidiomycota</taxon>
        <taxon>Agaricomycotina</taxon>
        <taxon>Agaricomycetes</taxon>
        <taxon>Cantharellales</taxon>
        <taxon>Tulasnellaceae</taxon>
        <taxon>Tulasnella</taxon>
    </lineage>
</organism>
<reference evidence="2" key="2">
    <citation type="submission" date="2015-01" db="EMBL/GenBank/DDBJ databases">
        <title>Evolutionary Origins and Diversification of the Mycorrhizal Mutualists.</title>
        <authorList>
            <consortium name="DOE Joint Genome Institute"/>
            <consortium name="Mycorrhizal Genomics Consortium"/>
            <person name="Kohler A."/>
            <person name="Kuo A."/>
            <person name="Nagy L.G."/>
            <person name="Floudas D."/>
            <person name="Copeland A."/>
            <person name="Barry K.W."/>
            <person name="Cichocki N."/>
            <person name="Veneault-Fourrey C."/>
            <person name="LaButti K."/>
            <person name="Lindquist E.A."/>
            <person name="Lipzen A."/>
            <person name="Lundell T."/>
            <person name="Morin E."/>
            <person name="Murat C."/>
            <person name="Riley R."/>
            <person name="Ohm R."/>
            <person name="Sun H."/>
            <person name="Tunlid A."/>
            <person name="Henrissat B."/>
            <person name="Grigoriev I.V."/>
            <person name="Hibbett D.S."/>
            <person name="Martin F."/>
        </authorList>
    </citation>
    <scope>NUCLEOTIDE SEQUENCE [LARGE SCALE GENOMIC DNA]</scope>
    <source>
        <strain evidence="2">MUT 4182</strain>
    </source>
</reference>
<keyword evidence="2" id="KW-1185">Reference proteome</keyword>
<gene>
    <name evidence="1" type="ORF">M407DRAFT_35003</name>
</gene>
<dbReference type="EMBL" id="KN824093">
    <property type="protein sequence ID" value="KIO15424.1"/>
    <property type="molecule type" value="Genomic_DNA"/>
</dbReference>
<evidence type="ECO:0000313" key="2">
    <source>
        <dbReference type="Proteomes" id="UP000054248"/>
    </source>
</evidence>
<dbReference type="HOGENOM" id="CLU_1961190_0_0_1"/>
<sequence length="128" mass="13549">MASGLPMGAGHPRNNLRRNLANKTMGVPIGYFRPGTPYPKIGNVPLVAGPGGSLQPAQMGGRPAAYPLADQLQITVLQRQPLPITLTLSSPKTLGCVMNSKNFEHAKGLLAALDKWVVSILLSPMRLG</sequence>
<proteinExistence type="predicted"/>
<evidence type="ECO:0000313" key="1">
    <source>
        <dbReference type="EMBL" id="KIO15424.1"/>
    </source>
</evidence>
<dbReference type="AlphaFoldDB" id="A0A0C3Q0G1"/>
<accession>A0A0C3Q0G1</accession>
<protein>
    <submittedName>
        <fullName evidence="1">Uncharacterized protein</fullName>
    </submittedName>
</protein>
<reference evidence="1 2" key="1">
    <citation type="submission" date="2014-04" db="EMBL/GenBank/DDBJ databases">
        <authorList>
            <consortium name="DOE Joint Genome Institute"/>
            <person name="Kuo A."/>
            <person name="Girlanda M."/>
            <person name="Perotto S."/>
            <person name="Kohler A."/>
            <person name="Nagy L.G."/>
            <person name="Floudas D."/>
            <person name="Copeland A."/>
            <person name="Barry K.W."/>
            <person name="Cichocki N."/>
            <person name="Veneault-Fourrey C."/>
            <person name="LaButti K."/>
            <person name="Lindquist E.A."/>
            <person name="Lipzen A."/>
            <person name="Lundell T."/>
            <person name="Morin E."/>
            <person name="Murat C."/>
            <person name="Sun H."/>
            <person name="Tunlid A."/>
            <person name="Henrissat B."/>
            <person name="Grigoriev I.V."/>
            <person name="Hibbett D.S."/>
            <person name="Martin F."/>
            <person name="Nordberg H.P."/>
            <person name="Cantor M.N."/>
            <person name="Hua S.X."/>
        </authorList>
    </citation>
    <scope>NUCLEOTIDE SEQUENCE [LARGE SCALE GENOMIC DNA]</scope>
    <source>
        <strain evidence="1 2">MUT 4182</strain>
    </source>
</reference>
<dbReference type="Proteomes" id="UP000054248">
    <property type="component" value="Unassembled WGS sequence"/>
</dbReference>